<dbReference type="GO" id="GO:0016042">
    <property type="term" value="P:lipid catabolic process"/>
    <property type="evidence" value="ECO:0007669"/>
    <property type="project" value="UniProtKB-KW"/>
</dbReference>
<feature type="chain" id="PRO_5024368630" evidence="4">
    <location>
        <begin position="26"/>
        <end position="380"/>
    </location>
</feature>
<keyword evidence="3" id="KW-0443">Lipid metabolism</keyword>
<evidence type="ECO:0000256" key="4">
    <source>
        <dbReference type="SAM" id="SignalP"/>
    </source>
</evidence>
<dbReference type="EMBL" id="CP045929">
    <property type="protein sequence ID" value="QGK72500.1"/>
    <property type="molecule type" value="Genomic_DNA"/>
</dbReference>
<dbReference type="AlphaFoldDB" id="A0A5Q3QEY1"/>
<evidence type="ECO:0000313" key="6">
    <source>
        <dbReference type="Proteomes" id="UP000371041"/>
    </source>
</evidence>
<feature type="signal peptide" evidence="4">
    <location>
        <begin position="1"/>
        <end position="25"/>
    </location>
</feature>
<gene>
    <name evidence="5" type="ORF">GIY23_22245</name>
</gene>
<dbReference type="KEGG" id="sace:GIY23_22245"/>
<accession>A0A5Q3QEY1</accession>
<keyword evidence="2" id="KW-0442">Lipid degradation</keyword>
<name>A0A5Q3QEY1_9PSEU</name>
<evidence type="ECO:0000256" key="3">
    <source>
        <dbReference type="ARBA" id="ARBA00023098"/>
    </source>
</evidence>
<dbReference type="PANTHER" id="PTHR10272:SF0">
    <property type="entry name" value="PLATELET-ACTIVATING FACTOR ACETYLHYDROLASE"/>
    <property type="match status" value="1"/>
</dbReference>
<dbReference type="PANTHER" id="PTHR10272">
    <property type="entry name" value="PLATELET-ACTIVATING FACTOR ACETYLHYDROLASE"/>
    <property type="match status" value="1"/>
</dbReference>
<dbReference type="InterPro" id="IPR029058">
    <property type="entry name" value="AB_hydrolase_fold"/>
</dbReference>
<dbReference type="SUPFAM" id="SSF53474">
    <property type="entry name" value="alpha/beta-Hydrolases"/>
    <property type="match status" value="1"/>
</dbReference>
<proteinExistence type="predicted"/>
<organism evidence="5 6">
    <name type="scientific">Allosaccharopolyspora coralli</name>
    <dbReference type="NCBI Taxonomy" id="2665642"/>
    <lineage>
        <taxon>Bacteria</taxon>
        <taxon>Bacillati</taxon>
        <taxon>Actinomycetota</taxon>
        <taxon>Actinomycetes</taxon>
        <taxon>Pseudonocardiales</taxon>
        <taxon>Pseudonocardiaceae</taxon>
        <taxon>Allosaccharopolyspora</taxon>
    </lineage>
</organism>
<reference evidence="6" key="1">
    <citation type="submission" date="2019-11" db="EMBL/GenBank/DDBJ databases">
        <title>The complete genome sequence of Saccharopolyspora sp. E2A.</title>
        <authorList>
            <person name="Zhang G."/>
        </authorList>
    </citation>
    <scope>NUCLEOTIDE SEQUENCE [LARGE SCALE GENOMIC DNA]</scope>
    <source>
        <strain evidence="6">E2A</strain>
    </source>
</reference>
<dbReference type="Pfam" id="PF03403">
    <property type="entry name" value="PAF-AH_p_II"/>
    <property type="match status" value="2"/>
</dbReference>
<keyword evidence="1 5" id="KW-0378">Hydrolase</keyword>
<sequence>MTSTRLVGAVAGALLLAVQPLAAIAAPPESLALPEPTGDHEVGVRTLHLVDESGQDPWVSSARRELMVDLWYPAAGEPDGDTKQYMTPEESRLFLELQGEQAPLPEDLPKDVLSTVRTNAHPDAQALPSGQGLPLVVLSPGFSHPRAALSGMAEALASHGYAVALIGHNYESAGTEFPDGRVTECVACDDMANVPRVPGVRARDTSFVLDRLAEHEAALIDEERVAMVGHSIGGAAASEAMSRDERIDAGVNLDGTVYDPLEAPLDRPFLLLGSGAHAPHGIDPTWDETWEQLTGWKRWTTLNGAGHSTMTDLTMLRDQAELPRPNPLPGARGAELGNEVVTAFVGTHLRGEDHPLLEKETPERPELLFWHVDRPELPGR</sequence>
<keyword evidence="6" id="KW-1185">Reference proteome</keyword>
<dbReference type="Gene3D" id="3.40.50.1820">
    <property type="entry name" value="alpha/beta hydrolase"/>
    <property type="match status" value="1"/>
</dbReference>
<evidence type="ECO:0000256" key="2">
    <source>
        <dbReference type="ARBA" id="ARBA00022963"/>
    </source>
</evidence>
<protein>
    <submittedName>
        <fullName evidence="5">Alpha/beta fold hydrolase</fullName>
    </submittedName>
</protein>
<dbReference type="GO" id="GO:0003847">
    <property type="term" value="F:1-alkyl-2-acetylglycerophosphocholine esterase activity"/>
    <property type="evidence" value="ECO:0007669"/>
    <property type="project" value="TreeGrafter"/>
</dbReference>
<dbReference type="Proteomes" id="UP000371041">
    <property type="component" value="Chromosome"/>
</dbReference>
<keyword evidence="4" id="KW-0732">Signal</keyword>
<evidence type="ECO:0000313" key="5">
    <source>
        <dbReference type="EMBL" id="QGK72500.1"/>
    </source>
</evidence>
<evidence type="ECO:0000256" key="1">
    <source>
        <dbReference type="ARBA" id="ARBA00022801"/>
    </source>
</evidence>